<reference evidence="5 7" key="1">
    <citation type="journal article" date="2011" name="Science">
        <title>Comparative functional genomics of the fission yeasts.</title>
        <authorList>
            <person name="Rhind N."/>
            <person name="Chen Z."/>
            <person name="Yassour M."/>
            <person name="Thompson D.A."/>
            <person name="Haas B.J."/>
            <person name="Habib N."/>
            <person name="Wapinski I."/>
            <person name="Roy S."/>
            <person name="Lin M.F."/>
            <person name="Heiman D.I."/>
            <person name="Young S.K."/>
            <person name="Furuya K."/>
            <person name="Guo Y."/>
            <person name="Pidoux A."/>
            <person name="Chen H.M."/>
            <person name="Robbertse B."/>
            <person name="Goldberg J.M."/>
            <person name="Aoki K."/>
            <person name="Bayne E.H."/>
            <person name="Berlin A.M."/>
            <person name="Desjardins C.A."/>
            <person name="Dobbs E."/>
            <person name="Dukaj L."/>
            <person name="Fan L."/>
            <person name="FitzGerald M.G."/>
            <person name="French C."/>
            <person name="Gujja S."/>
            <person name="Hansen K."/>
            <person name="Keifenheim D."/>
            <person name="Levin J.Z."/>
            <person name="Mosher R.A."/>
            <person name="Mueller C.A."/>
            <person name="Pfiffner J."/>
            <person name="Priest M."/>
            <person name="Russ C."/>
            <person name="Smialowska A."/>
            <person name="Swoboda P."/>
            <person name="Sykes S.M."/>
            <person name="Vaughn M."/>
            <person name="Vengrova S."/>
            <person name="Yoder R."/>
            <person name="Zeng Q."/>
            <person name="Allshire R."/>
            <person name="Baulcombe D."/>
            <person name="Birren B.W."/>
            <person name="Brown W."/>
            <person name="Ekwall K."/>
            <person name="Kellis M."/>
            <person name="Leatherwood J."/>
            <person name="Levin H."/>
            <person name="Margalit H."/>
            <person name="Martienssen R."/>
            <person name="Nieduszynski C.A."/>
            <person name="Spatafora J.W."/>
            <person name="Friedman N."/>
            <person name="Dalgaard J.Z."/>
            <person name="Baumann P."/>
            <person name="Niki H."/>
            <person name="Regev A."/>
            <person name="Nusbaum C."/>
        </authorList>
    </citation>
    <scope>NUCLEOTIDE SEQUENCE [LARGE SCALE GENOMIC DNA]</scope>
    <source>
        <strain evidence="7">yFS275 / FY16936</strain>
    </source>
</reference>
<protein>
    <submittedName>
        <fullName evidence="5">Uncharacterized protein</fullName>
    </submittedName>
</protein>
<feature type="compositionally biased region" description="Low complexity" evidence="4">
    <location>
        <begin position="59"/>
        <end position="74"/>
    </location>
</feature>
<feature type="compositionally biased region" description="Polar residues" evidence="4">
    <location>
        <begin position="31"/>
        <end position="41"/>
    </location>
</feature>
<feature type="region of interest" description="Disordered" evidence="4">
    <location>
        <begin position="1"/>
        <end position="128"/>
    </location>
</feature>
<dbReference type="VEuPathDB" id="FungiDB:SJAG_01656"/>
<dbReference type="JaponicusDB" id="SJAG_01656">
    <property type="gene designation" value="new13"/>
</dbReference>
<dbReference type="RefSeq" id="XP_002172906.1">
    <property type="nucleotide sequence ID" value="XM_002172870.2"/>
</dbReference>
<sequence length="128" mass="14097">MGQLCSTPKKHSKNDGGRAASPVPRRIEKPQLQSNRNTPKLQTPAKAATRPSGGRKLGALSPSTSPSSQALSPQEAAWLSAEKRQETQKKSQKALGKQLDKERSKSTRAHLADMAREREQEQARMVWD</sequence>
<evidence type="ECO:0000256" key="2">
    <source>
        <dbReference type="ARBA" id="ARBA00023139"/>
    </source>
</evidence>
<dbReference type="InterPro" id="IPR031632">
    <property type="entry name" value="SVIP"/>
</dbReference>
<dbReference type="EMBL" id="KE651168">
    <property type="protein sequence ID" value="EEB06613.1"/>
    <property type="molecule type" value="Genomic_DNA"/>
</dbReference>
<dbReference type="STRING" id="402676.B6JYJ5"/>
<dbReference type="GeneID" id="7052346"/>
<dbReference type="AlphaFoldDB" id="B6JYJ5"/>
<evidence type="ECO:0000256" key="1">
    <source>
        <dbReference type="ARBA" id="ARBA00022707"/>
    </source>
</evidence>
<evidence type="ECO:0000256" key="4">
    <source>
        <dbReference type="SAM" id="MobiDB-lite"/>
    </source>
</evidence>
<proteinExistence type="predicted"/>
<feature type="compositionally biased region" description="Basic and acidic residues" evidence="4">
    <location>
        <begin position="98"/>
        <end position="128"/>
    </location>
</feature>
<dbReference type="Pfam" id="PF15811">
    <property type="entry name" value="SVIP"/>
    <property type="match status" value="1"/>
</dbReference>
<organism evidence="5 7">
    <name type="scientific">Schizosaccharomyces japonicus (strain yFS275 / FY16936)</name>
    <name type="common">Fission yeast</name>
    <dbReference type="NCBI Taxonomy" id="402676"/>
    <lineage>
        <taxon>Eukaryota</taxon>
        <taxon>Fungi</taxon>
        <taxon>Dikarya</taxon>
        <taxon>Ascomycota</taxon>
        <taxon>Taphrinomycotina</taxon>
        <taxon>Schizosaccharomycetes</taxon>
        <taxon>Schizosaccharomycetales</taxon>
        <taxon>Schizosaccharomycetaceae</taxon>
        <taxon>Schizosaccharomyces</taxon>
    </lineage>
</organism>
<keyword evidence="1" id="KW-0519">Myristate</keyword>
<dbReference type="HOGENOM" id="CLU_1960857_0_0_1"/>
<keyword evidence="7" id="KW-1185">Reference proteome</keyword>
<keyword evidence="3" id="KW-0449">Lipoprotein</keyword>
<evidence type="ECO:0000313" key="7">
    <source>
        <dbReference type="Proteomes" id="UP000001744"/>
    </source>
</evidence>
<evidence type="ECO:0000313" key="6">
    <source>
        <dbReference type="JaponicusDB" id="SJAG_01656"/>
    </source>
</evidence>
<name>B6JYJ5_SCHJY</name>
<dbReference type="Proteomes" id="UP000001744">
    <property type="component" value="Unassembled WGS sequence"/>
</dbReference>
<gene>
    <name evidence="6" type="primary">new13</name>
    <name evidence="5" type="ORF">SJAG_01656</name>
</gene>
<evidence type="ECO:0000313" key="5">
    <source>
        <dbReference type="EMBL" id="EEB06613.1"/>
    </source>
</evidence>
<keyword evidence="2" id="KW-0564">Palmitate</keyword>
<evidence type="ECO:0000256" key="3">
    <source>
        <dbReference type="ARBA" id="ARBA00023288"/>
    </source>
</evidence>
<accession>B6JYJ5</accession>